<dbReference type="InterPro" id="IPR050131">
    <property type="entry name" value="Peptidase_S8_subtilisin-like"/>
</dbReference>
<keyword evidence="7" id="KW-0720">Serine protease</keyword>
<keyword evidence="4 15" id="KW-0645">Protease</keyword>
<reference evidence="16" key="1">
    <citation type="journal article" date="2019" name="Int. J. Syst. Evol. Microbiol.">
        <title>The Global Catalogue of Microorganisms (GCM) 10K type strain sequencing project: providing services to taxonomists for standard genome sequencing and annotation.</title>
        <authorList>
            <consortium name="The Broad Institute Genomics Platform"/>
            <consortium name="The Broad Institute Genome Sequencing Center for Infectious Disease"/>
            <person name="Wu L."/>
            <person name="Ma J."/>
        </authorList>
    </citation>
    <scope>NUCLEOTIDE SEQUENCE [LARGE SCALE GENOMIC DNA]</scope>
    <source>
        <strain evidence="16">CCUG 56401</strain>
    </source>
</reference>
<dbReference type="NCBIfam" id="TIGR03921">
    <property type="entry name" value="T7SS_mycosin"/>
    <property type="match status" value="1"/>
</dbReference>
<proteinExistence type="inferred from homology"/>
<keyword evidence="8 12" id="KW-1133">Transmembrane helix</keyword>
<keyword evidence="5 12" id="KW-0812">Transmembrane</keyword>
<dbReference type="GO" id="GO:0008233">
    <property type="term" value="F:peptidase activity"/>
    <property type="evidence" value="ECO:0007669"/>
    <property type="project" value="UniProtKB-KW"/>
</dbReference>
<evidence type="ECO:0000256" key="4">
    <source>
        <dbReference type="ARBA" id="ARBA00022670"/>
    </source>
</evidence>
<evidence type="ECO:0000256" key="1">
    <source>
        <dbReference type="ARBA" id="ARBA00004162"/>
    </source>
</evidence>
<evidence type="ECO:0000256" key="3">
    <source>
        <dbReference type="ARBA" id="ARBA00022475"/>
    </source>
</evidence>
<dbReference type="PROSITE" id="PS51892">
    <property type="entry name" value="SUBTILASE"/>
    <property type="match status" value="1"/>
</dbReference>
<evidence type="ECO:0000256" key="2">
    <source>
        <dbReference type="ARBA" id="ARBA00011073"/>
    </source>
</evidence>
<dbReference type="EMBL" id="JBHTIW010000003">
    <property type="protein sequence ID" value="MFD0919614.1"/>
    <property type="molecule type" value="Genomic_DNA"/>
</dbReference>
<keyword evidence="13" id="KW-0732">Signal</keyword>
<dbReference type="SUPFAM" id="SSF52743">
    <property type="entry name" value="Subtilisin-like"/>
    <property type="match status" value="1"/>
</dbReference>
<evidence type="ECO:0000256" key="8">
    <source>
        <dbReference type="ARBA" id="ARBA00022989"/>
    </source>
</evidence>
<evidence type="ECO:0000256" key="5">
    <source>
        <dbReference type="ARBA" id="ARBA00022692"/>
    </source>
</evidence>
<protein>
    <submittedName>
        <fullName evidence="15">Type VII secretion-associated serine protease mycosin</fullName>
    </submittedName>
</protein>
<dbReference type="InterPro" id="IPR023827">
    <property type="entry name" value="Peptidase_S8_Asp-AS"/>
</dbReference>
<feature type="signal peptide" evidence="13">
    <location>
        <begin position="1"/>
        <end position="30"/>
    </location>
</feature>
<keyword evidence="6" id="KW-0378">Hydrolase</keyword>
<keyword evidence="3" id="KW-1003">Cell membrane</keyword>
<evidence type="ECO:0000256" key="12">
    <source>
        <dbReference type="SAM" id="Phobius"/>
    </source>
</evidence>
<dbReference type="InterPro" id="IPR000209">
    <property type="entry name" value="Peptidase_S8/S53_dom"/>
</dbReference>
<comment type="caution">
    <text evidence="10">Lacks conserved residue(s) required for the propagation of feature annotation.</text>
</comment>
<feature type="chain" id="PRO_5046833018" evidence="13">
    <location>
        <begin position="31"/>
        <end position="405"/>
    </location>
</feature>
<comment type="subcellular location">
    <subcellularLocation>
        <location evidence="1">Cell membrane</location>
        <topology evidence="1">Single-pass membrane protein</topology>
    </subcellularLocation>
</comment>
<dbReference type="Pfam" id="PF00082">
    <property type="entry name" value="Peptidase_S8"/>
    <property type="match status" value="1"/>
</dbReference>
<sequence length="405" mass="39814">MHRRTARPARAAAACLACAALIGPAPAALAAPAAGPPDRSTIHGCAPPPSASDPAIPWAQRQFFPQRVWKVTRGAGVVVAVVDSGVDANSPQLAGAVLSGVDVSGAGAATSDCTGQGTFVAGVIAARQVHGVGFAGLAPEARILPVRVLDDQGNADPAMLAKGIRAAADAGARVINVSPSTSEPSSALQAAVQYAQSRDALVVAAAAASADGRSASYPAGYDGVLGVGAVNQTGEPGAASETGTSVDLVAPGEGVVSIGPGGPGHWQGSGTAYATPFVSAAAALVRAYHPDLTAAEVAERLRTTANRSGGAVPDPRTGWGVVNPYTAVTGVVTGAAHGAVPPGRVQHPVVPPPDPWPARIVAATTAAAVGAGALGWLASVVVPAGRRRSWRPARGARTAGEATGS</sequence>
<dbReference type="PRINTS" id="PR00723">
    <property type="entry name" value="SUBTILISIN"/>
</dbReference>
<feature type="transmembrane region" description="Helical" evidence="12">
    <location>
        <begin position="360"/>
        <end position="384"/>
    </location>
</feature>
<dbReference type="PANTHER" id="PTHR43806">
    <property type="entry name" value="PEPTIDASE S8"/>
    <property type="match status" value="1"/>
</dbReference>
<dbReference type="InterPro" id="IPR015500">
    <property type="entry name" value="Peptidase_S8_subtilisin-rel"/>
</dbReference>
<dbReference type="PANTHER" id="PTHR43806:SF11">
    <property type="entry name" value="CEREVISIN-RELATED"/>
    <property type="match status" value="1"/>
</dbReference>
<comment type="caution">
    <text evidence="15">The sequence shown here is derived from an EMBL/GenBank/DDBJ whole genome shotgun (WGS) entry which is preliminary data.</text>
</comment>
<evidence type="ECO:0000256" key="6">
    <source>
        <dbReference type="ARBA" id="ARBA00022801"/>
    </source>
</evidence>
<dbReference type="InterPro" id="IPR036852">
    <property type="entry name" value="Peptidase_S8/S53_dom_sf"/>
</dbReference>
<organism evidence="15 16">
    <name type="scientific">Saccharopolyspora rosea</name>
    <dbReference type="NCBI Taxonomy" id="524884"/>
    <lineage>
        <taxon>Bacteria</taxon>
        <taxon>Bacillati</taxon>
        <taxon>Actinomycetota</taxon>
        <taxon>Actinomycetes</taxon>
        <taxon>Pseudonocardiales</taxon>
        <taxon>Pseudonocardiaceae</taxon>
        <taxon>Saccharopolyspora</taxon>
    </lineage>
</organism>
<dbReference type="GO" id="GO:0006508">
    <property type="term" value="P:proteolysis"/>
    <property type="evidence" value="ECO:0007669"/>
    <property type="project" value="UniProtKB-KW"/>
</dbReference>
<accession>A0ABW3FM72</accession>
<comment type="similarity">
    <text evidence="2 10">Belongs to the peptidase S8 family.</text>
</comment>
<evidence type="ECO:0000313" key="15">
    <source>
        <dbReference type="EMBL" id="MFD0919614.1"/>
    </source>
</evidence>
<feature type="region of interest" description="Disordered" evidence="11">
    <location>
        <begin position="30"/>
        <end position="51"/>
    </location>
</feature>
<evidence type="ECO:0000256" key="10">
    <source>
        <dbReference type="PROSITE-ProRule" id="PRU01240"/>
    </source>
</evidence>
<evidence type="ECO:0000256" key="11">
    <source>
        <dbReference type="SAM" id="MobiDB-lite"/>
    </source>
</evidence>
<dbReference type="Proteomes" id="UP001597018">
    <property type="component" value="Unassembled WGS sequence"/>
</dbReference>
<keyword evidence="16" id="KW-1185">Reference proteome</keyword>
<dbReference type="Gene3D" id="3.40.50.200">
    <property type="entry name" value="Peptidase S8/S53 domain"/>
    <property type="match status" value="1"/>
</dbReference>
<name>A0ABW3FM72_9PSEU</name>
<feature type="domain" description="Peptidase S8/S53" evidence="14">
    <location>
        <begin position="74"/>
        <end position="320"/>
    </location>
</feature>
<keyword evidence="9 12" id="KW-0472">Membrane</keyword>
<evidence type="ECO:0000256" key="9">
    <source>
        <dbReference type="ARBA" id="ARBA00023136"/>
    </source>
</evidence>
<gene>
    <name evidence="15" type="primary">mycP</name>
    <name evidence="15" type="ORF">ACFQ16_07650</name>
</gene>
<evidence type="ECO:0000256" key="13">
    <source>
        <dbReference type="SAM" id="SignalP"/>
    </source>
</evidence>
<evidence type="ECO:0000259" key="14">
    <source>
        <dbReference type="Pfam" id="PF00082"/>
    </source>
</evidence>
<evidence type="ECO:0000256" key="7">
    <source>
        <dbReference type="ARBA" id="ARBA00022825"/>
    </source>
</evidence>
<dbReference type="RefSeq" id="WP_263252498.1">
    <property type="nucleotide sequence ID" value="NZ_BAABLT010000001.1"/>
</dbReference>
<evidence type="ECO:0000313" key="16">
    <source>
        <dbReference type="Proteomes" id="UP001597018"/>
    </source>
</evidence>
<dbReference type="PROSITE" id="PS00136">
    <property type="entry name" value="SUBTILASE_ASP"/>
    <property type="match status" value="1"/>
</dbReference>
<dbReference type="InterPro" id="IPR023834">
    <property type="entry name" value="T7SS_pept_S8A_mycosin"/>
</dbReference>